<reference evidence="2 3" key="1">
    <citation type="submission" date="2024-07" db="EMBL/GenBank/DDBJ databases">
        <title>Chromosome-level genome assembly of the water stick insect Ranatra chinensis (Heteroptera: Nepidae).</title>
        <authorList>
            <person name="Liu X."/>
        </authorList>
    </citation>
    <scope>NUCLEOTIDE SEQUENCE [LARGE SCALE GENOMIC DNA]</scope>
    <source>
        <strain evidence="2">Cailab_2021Rc</strain>
        <tissue evidence="2">Muscle</tissue>
    </source>
</reference>
<feature type="region of interest" description="Disordered" evidence="1">
    <location>
        <begin position="1"/>
        <end position="20"/>
    </location>
</feature>
<evidence type="ECO:0000313" key="2">
    <source>
        <dbReference type="EMBL" id="KAL1115234.1"/>
    </source>
</evidence>
<feature type="compositionally biased region" description="Basic residues" evidence="1">
    <location>
        <begin position="1"/>
        <end position="12"/>
    </location>
</feature>
<dbReference type="EMBL" id="JBFDAA010000020">
    <property type="protein sequence ID" value="KAL1115234.1"/>
    <property type="molecule type" value="Genomic_DNA"/>
</dbReference>
<protein>
    <recommendedName>
        <fullName evidence="4">Transmembrane protein</fullName>
    </recommendedName>
</protein>
<name>A0ABD0YDX1_9HEMI</name>
<evidence type="ECO:0008006" key="4">
    <source>
        <dbReference type="Google" id="ProtNLM"/>
    </source>
</evidence>
<gene>
    <name evidence="2" type="ORF">AAG570_007265</name>
</gene>
<organism evidence="2 3">
    <name type="scientific">Ranatra chinensis</name>
    <dbReference type="NCBI Taxonomy" id="642074"/>
    <lineage>
        <taxon>Eukaryota</taxon>
        <taxon>Metazoa</taxon>
        <taxon>Ecdysozoa</taxon>
        <taxon>Arthropoda</taxon>
        <taxon>Hexapoda</taxon>
        <taxon>Insecta</taxon>
        <taxon>Pterygota</taxon>
        <taxon>Neoptera</taxon>
        <taxon>Paraneoptera</taxon>
        <taxon>Hemiptera</taxon>
        <taxon>Heteroptera</taxon>
        <taxon>Panheteroptera</taxon>
        <taxon>Nepomorpha</taxon>
        <taxon>Nepidae</taxon>
        <taxon>Ranatrinae</taxon>
        <taxon>Ranatra</taxon>
    </lineage>
</organism>
<dbReference type="AlphaFoldDB" id="A0ABD0YDX1"/>
<evidence type="ECO:0000313" key="3">
    <source>
        <dbReference type="Proteomes" id="UP001558652"/>
    </source>
</evidence>
<sequence>MASKRRNMFHKNKTQETTEEGRCNLPPFCEAITHLSCLTAGCTTLFCALTASGSLDTFFFGFLFGIDFFTSFSRTWVFKRLFNLPPFCDLAKKGIRIFQSLKRERNLLSQIQFAI</sequence>
<dbReference type="Proteomes" id="UP001558652">
    <property type="component" value="Unassembled WGS sequence"/>
</dbReference>
<proteinExistence type="predicted"/>
<evidence type="ECO:0000256" key="1">
    <source>
        <dbReference type="SAM" id="MobiDB-lite"/>
    </source>
</evidence>
<keyword evidence="3" id="KW-1185">Reference proteome</keyword>
<comment type="caution">
    <text evidence="2">The sequence shown here is derived from an EMBL/GenBank/DDBJ whole genome shotgun (WGS) entry which is preliminary data.</text>
</comment>
<accession>A0ABD0YDX1</accession>